<dbReference type="EMBL" id="GL449328">
    <property type="protein sequence ID" value="EFN83002.1"/>
    <property type="molecule type" value="Genomic_DNA"/>
</dbReference>
<dbReference type="AlphaFoldDB" id="E2BMS8"/>
<dbReference type="InParanoid" id="E2BMS8"/>
<evidence type="ECO:0000313" key="1">
    <source>
        <dbReference type="EMBL" id="EFN83002.1"/>
    </source>
</evidence>
<keyword evidence="2" id="KW-1185">Reference proteome</keyword>
<protein>
    <submittedName>
        <fullName evidence="1">Uncharacterized protein</fullName>
    </submittedName>
</protein>
<organism evidence="2">
    <name type="scientific">Harpegnathos saltator</name>
    <name type="common">Jerdon's jumping ant</name>
    <dbReference type="NCBI Taxonomy" id="610380"/>
    <lineage>
        <taxon>Eukaryota</taxon>
        <taxon>Metazoa</taxon>
        <taxon>Ecdysozoa</taxon>
        <taxon>Arthropoda</taxon>
        <taxon>Hexapoda</taxon>
        <taxon>Insecta</taxon>
        <taxon>Pterygota</taxon>
        <taxon>Neoptera</taxon>
        <taxon>Endopterygota</taxon>
        <taxon>Hymenoptera</taxon>
        <taxon>Apocrita</taxon>
        <taxon>Aculeata</taxon>
        <taxon>Formicoidea</taxon>
        <taxon>Formicidae</taxon>
        <taxon>Ponerinae</taxon>
        <taxon>Ponerini</taxon>
        <taxon>Harpegnathos</taxon>
    </lineage>
</organism>
<name>E2BMS8_HARSA</name>
<dbReference type="Proteomes" id="UP000008237">
    <property type="component" value="Unassembled WGS sequence"/>
</dbReference>
<gene>
    <name evidence="1" type="ORF">EAI_04402</name>
</gene>
<reference evidence="1 2" key="1">
    <citation type="journal article" date="2010" name="Science">
        <title>Genomic comparison of the ants Camponotus floridanus and Harpegnathos saltator.</title>
        <authorList>
            <person name="Bonasio R."/>
            <person name="Zhang G."/>
            <person name="Ye C."/>
            <person name="Mutti N.S."/>
            <person name="Fang X."/>
            <person name="Qin N."/>
            <person name="Donahue G."/>
            <person name="Yang P."/>
            <person name="Li Q."/>
            <person name="Li C."/>
            <person name="Zhang P."/>
            <person name="Huang Z."/>
            <person name="Berger S.L."/>
            <person name="Reinberg D."/>
            <person name="Wang J."/>
            <person name="Liebig J."/>
        </authorList>
    </citation>
    <scope>NUCLEOTIDE SEQUENCE [LARGE SCALE GENOMIC DNA]</scope>
    <source>
        <strain evidence="1 2">R22 G/1</strain>
    </source>
</reference>
<evidence type="ECO:0000313" key="2">
    <source>
        <dbReference type="Proteomes" id="UP000008237"/>
    </source>
</evidence>
<dbReference type="OMA" id="LISHTEY"/>
<proteinExistence type="predicted"/>
<sequence>MKLMWNSITQIPKTEEGYYNRQAIDEHFTVIGAILNDIMRDQNDVITYLNAIDNGVLPLQIMPIEEILTQLQIIASHLPQDVHLPFAPEVANWLQISKFITINAYHGTESTFTIFTLPLITYPTYIINIIPVPTHDHEDIFAVTKISHTKVAVNVESHTYLALD</sequence>
<accession>E2BMS8</accession>